<dbReference type="Pfam" id="PF06985">
    <property type="entry name" value="HET"/>
    <property type="match status" value="1"/>
</dbReference>
<feature type="compositionally biased region" description="Low complexity" evidence="1">
    <location>
        <begin position="105"/>
        <end position="114"/>
    </location>
</feature>
<dbReference type="OrthoDB" id="2426273at2759"/>
<evidence type="ECO:0000256" key="1">
    <source>
        <dbReference type="SAM" id="MobiDB-lite"/>
    </source>
</evidence>
<dbReference type="EMBL" id="KB445792">
    <property type="protein sequence ID" value="EMD40983.1"/>
    <property type="molecule type" value="Genomic_DNA"/>
</dbReference>
<evidence type="ECO:0000313" key="4">
    <source>
        <dbReference type="Proteomes" id="UP000016930"/>
    </source>
</evidence>
<dbReference type="STRING" id="914234.M2QV67"/>
<feature type="compositionally biased region" description="Polar residues" evidence="1">
    <location>
        <begin position="1"/>
        <end position="30"/>
    </location>
</feature>
<sequence>MGQSNTRVAATGKQETLNPSAQVLQTSNPNRAPPPIRNSSLRSSSPPLSDIRPGSQVHGDFPALSRELSLGLEARLLLDVIEQQLSSVINSGSESLPQVNPVHLPSSQPSSSTSNAQTLQEVSESHGVDAVLMCKDALWLGAKHDGYPMVPFLAYKMCREPSARLHEDRMQHGVLYAALEQSHHTFGLLETLLGHHIPERRLLRRLPCGKVVITTEEIVPILQECSVHARSLMNNDSDKFRQWCSLARQALEGTGRFIAWGGSQCKPTFANVNADARDIDKLVYLIAAIMEASWTFLNKELQSAGVDILPPLTSDSGLCKGCVTEMVEDGWCPFTVGQLWGFGLCALGFASTRRPFVRKGVGHRDHSQCTKKLCVFNNINPALYSNVHVTERCMCTFVTPPVKLIKDALHRGEIPIISIHASSDPDDAKLKMICSTASSVQPYIAISHVWADGLGSTTGRGLPECQLRHLSQLAHQLVDGGYLWLDALCVPEEKEYRSLAIGLMGQTYRKAAKVLVIDSGIGSCSIRASGEERLLRVATSGWMQRLWTLQEAVLAPQLIFQFSDGLLAFLDLLQPGMDFTLPVATELICAFGDMVILLTTPSWRSSYVRLRAVTNALCGRLTSKLSDETLAISSLLGIDSYALASTDSMSERMKMLLLQHGEIPADMPFINRGSRLTEPGFRWAPATFLREGSATRAAECGGVLCTPQGLLAKYYCFALRTPLILYNDKVLLSRLTSNLVLYYGKINDPREQLSGNDYCNAILLTAEPSLDDHAAAVWIEEGFIYDRRGIARRRCTYIKPIQILAGMFGVPEDPLLREPVDVEEGRFVHVCLT</sequence>
<feature type="domain" description="Heterokaryon incompatibility" evidence="2">
    <location>
        <begin position="443"/>
        <end position="518"/>
    </location>
</feature>
<keyword evidence="4" id="KW-1185">Reference proteome</keyword>
<feature type="compositionally biased region" description="Low complexity" evidence="1">
    <location>
        <begin position="37"/>
        <end position="53"/>
    </location>
</feature>
<feature type="region of interest" description="Disordered" evidence="1">
    <location>
        <begin position="95"/>
        <end position="122"/>
    </location>
</feature>
<evidence type="ECO:0000313" key="3">
    <source>
        <dbReference type="EMBL" id="EMD40983.1"/>
    </source>
</evidence>
<proteinExistence type="predicted"/>
<dbReference type="InterPro" id="IPR010730">
    <property type="entry name" value="HET"/>
</dbReference>
<dbReference type="AlphaFoldDB" id="M2QV67"/>
<evidence type="ECO:0000259" key="2">
    <source>
        <dbReference type="Pfam" id="PF06985"/>
    </source>
</evidence>
<name>M2QV67_CERS8</name>
<accession>M2QV67</accession>
<reference evidence="3 4" key="1">
    <citation type="journal article" date="2012" name="Proc. Natl. Acad. Sci. U.S.A.">
        <title>Comparative genomics of Ceriporiopsis subvermispora and Phanerochaete chrysosporium provide insight into selective ligninolysis.</title>
        <authorList>
            <person name="Fernandez-Fueyo E."/>
            <person name="Ruiz-Duenas F.J."/>
            <person name="Ferreira P."/>
            <person name="Floudas D."/>
            <person name="Hibbett D.S."/>
            <person name="Canessa P."/>
            <person name="Larrondo L.F."/>
            <person name="James T.Y."/>
            <person name="Seelenfreund D."/>
            <person name="Lobos S."/>
            <person name="Polanco R."/>
            <person name="Tello M."/>
            <person name="Honda Y."/>
            <person name="Watanabe T."/>
            <person name="Watanabe T."/>
            <person name="Ryu J.S."/>
            <person name="Kubicek C.P."/>
            <person name="Schmoll M."/>
            <person name="Gaskell J."/>
            <person name="Hammel K.E."/>
            <person name="St John F.J."/>
            <person name="Vanden Wymelenberg A."/>
            <person name="Sabat G."/>
            <person name="Splinter BonDurant S."/>
            <person name="Syed K."/>
            <person name="Yadav J.S."/>
            <person name="Doddapaneni H."/>
            <person name="Subramanian V."/>
            <person name="Lavin J.L."/>
            <person name="Oguiza J.A."/>
            <person name="Perez G."/>
            <person name="Pisabarro A.G."/>
            <person name="Ramirez L."/>
            <person name="Santoyo F."/>
            <person name="Master E."/>
            <person name="Coutinho P.M."/>
            <person name="Henrissat B."/>
            <person name="Lombard V."/>
            <person name="Magnuson J.K."/>
            <person name="Kuees U."/>
            <person name="Hori C."/>
            <person name="Igarashi K."/>
            <person name="Samejima M."/>
            <person name="Held B.W."/>
            <person name="Barry K.W."/>
            <person name="LaButti K.M."/>
            <person name="Lapidus A."/>
            <person name="Lindquist E.A."/>
            <person name="Lucas S.M."/>
            <person name="Riley R."/>
            <person name="Salamov A.A."/>
            <person name="Hoffmeister D."/>
            <person name="Schwenk D."/>
            <person name="Hadar Y."/>
            <person name="Yarden O."/>
            <person name="de Vries R.P."/>
            <person name="Wiebenga A."/>
            <person name="Stenlid J."/>
            <person name="Eastwood D."/>
            <person name="Grigoriev I.V."/>
            <person name="Berka R.M."/>
            <person name="Blanchette R.A."/>
            <person name="Kersten P."/>
            <person name="Martinez A.T."/>
            <person name="Vicuna R."/>
            <person name="Cullen D."/>
        </authorList>
    </citation>
    <scope>NUCLEOTIDE SEQUENCE [LARGE SCALE GENOMIC DNA]</scope>
    <source>
        <strain evidence="3 4">B</strain>
    </source>
</reference>
<dbReference type="PANTHER" id="PTHR39596:SF2">
    <property type="entry name" value="HET DOMAIN PROTEIN (AFU_ORTHOLOGUE AFUA_1G17550)-RELATED"/>
    <property type="match status" value="1"/>
</dbReference>
<dbReference type="HOGENOM" id="CLU_009388_1_1_1"/>
<dbReference type="PANTHER" id="PTHR39596">
    <property type="match status" value="1"/>
</dbReference>
<gene>
    <name evidence="3" type="ORF">CERSUDRAFT_80629</name>
</gene>
<protein>
    <recommendedName>
        <fullName evidence="2">Heterokaryon incompatibility domain-containing protein</fullName>
    </recommendedName>
</protein>
<dbReference type="Proteomes" id="UP000016930">
    <property type="component" value="Unassembled WGS sequence"/>
</dbReference>
<feature type="region of interest" description="Disordered" evidence="1">
    <location>
        <begin position="1"/>
        <end position="58"/>
    </location>
</feature>
<organism evidence="3 4">
    <name type="scientific">Ceriporiopsis subvermispora (strain B)</name>
    <name type="common">White-rot fungus</name>
    <name type="synonym">Gelatoporia subvermispora</name>
    <dbReference type="NCBI Taxonomy" id="914234"/>
    <lineage>
        <taxon>Eukaryota</taxon>
        <taxon>Fungi</taxon>
        <taxon>Dikarya</taxon>
        <taxon>Basidiomycota</taxon>
        <taxon>Agaricomycotina</taxon>
        <taxon>Agaricomycetes</taxon>
        <taxon>Polyporales</taxon>
        <taxon>Gelatoporiaceae</taxon>
        <taxon>Gelatoporia</taxon>
    </lineage>
</organism>